<dbReference type="EMBL" id="LN829119">
    <property type="protein sequence ID" value="CPR20533.1"/>
    <property type="molecule type" value="Genomic_DNA"/>
</dbReference>
<protein>
    <recommendedName>
        <fullName evidence="1">SnoaL-like domain-containing protein</fullName>
    </recommendedName>
</protein>
<dbReference type="Pfam" id="PF12680">
    <property type="entry name" value="SnoaL_2"/>
    <property type="match status" value="1"/>
</dbReference>
<proteinExistence type="predicted"/>
<accession>A0A0D6JHM0</accession>
<evidence type="ECO:0000313" key="3">
    <source>
        <dbReference type="Proteomes" id="UP000033187"/>
    </source>
</evidence>
<dbReference type="Gene3D" id="3.10.450.50">
    <property type="match status" value="1"/>
</dbReference>
<organism evidence="2 3">
    <name type="scientific">Candidatus Filomicrobium marinum</name>
    <dbReference type="NCBI Taxonomy" id="1608628"/>
    <lineage>
        <taxon>Bacteria</taxon>
        <taxon>Pseudomonadati</taxon>
        <taxon>Pseudomonadota</taxon>
        <taxon>Alphaproteobacteria</taxon>
        <taxon>Hyphomicrobiales</taxon>
        <taxon>Hyphomicrobiaceae</taxon>
        <taxon>Filomicrobium</taxon>
    </lineage>
</organism>
<dbReference type="OrthoDB" id="8684708at2"/>
<gene>
    <name evidence="2" type="ORF">YBN1229_v1_2650</name>
</gene>
<dbReference type="InterPro" id="IPR037401">
    <property type="entry name" value="SnoaL-like"/>
</dbReference>
<keyword evidence="3" id="KW-1185">Reference proteome</keyword>
<dbReference type="SUPFAM" id="SSF54427">
    <property type="entry name" value="NTF2-like"/>
    <property type="match status" value="1"/>
</dbReference>
<feature type="domain" description="SnoaL-like" evidence="1">
    <location>
        <begin position="7"/>
        <end position="101"/>
    </location>
</feature>
<dbReference type="KEGG" id="fiy:BN1229_v1_2650"/>
<dbReference type="InterPro" id="IPR032710">
    <property type="entry name" value="NTF2-like_dom_sf"/>
</dbReference>
<evidence type="ECO:0000259" key="1">
    <source>
        <dbReference type="Pfam" id="PF12680"/>
    </source>
</evidence>
<sequence>MHLPRAIQAYFDADKAHDGESLIQAFAPDAVVRDEGQLYAGHKAIVAWWRHAKAKYQHTAEPINMDRKNDVTEVHARVIGQFPGSPATLKFAFRIEGDRVVDLEIGA</sequence>
<evidence type="ECO:0000313" key="2">
    <source>
        <dbReference type="EMBL" id="CPR20533.1"/>
    </source>
</evidence>
<dbReference type="RefSeq" id="WP_046479090.1">
    <property type="nucleotide sequence ID" value="NZ_LN829118.1"/>
</dbReference>
<name>A0A0D6JHM0_9HYPH</name>
<reference evidence="3" key="1">
    <citation type="submission" date="2015-02" db="EMBL/GenBank/DDBJ databases">
        <authorList>
            <person name="Chooi Y.-H."/>
        </authorList>
    </citation>
    <scope>NUCLEOTIDE SEQUENCE [LARGE SCALE GENOMIC DNA]</scope>
    <source>
        <strain evidence="3">strain Y</strain>
    </source>
</reference>
<dbReference type="KEGG" id="fil:BN1229_v1_3271"/>
<dbReference type="Proteomes" id="UP000033187">
    <property type="component" value="Chromosome 1"/>
</dbReference>
<dbReference type="AlphaFoldDB" id="A0A0D6JHM0"/>